<protein>
    <submittedName>
        <fullName evidence="1">Uncharacterized protein</fullName>
    </submittedName>
</protein>
<evidence type="ECO:0000313" key="2">
    <source>
        <dbReference type="Proteomes" id="UP000016626"/>
    </source>
</evidence>
<sequence length="86" mass="10401">MFFKEKKMFKEFLEKCLRYGNLYILEETGDRKKVKRISKRHGKVTEASVLLFDSGTKRTTINEIYLNSQGYFIIRDQKRLKLEKFK</sequence>
<dbReference type="PATRIC" id="fig|888055.3.peg.1828"/>
<dbReference type="Proteomes" id="UP000016626">
    <property type="component" value="Unassembled WGS sequence"/>
</dbReference>
<dbReference type="AlphaFoldDB" id="U2PCT2"/>
<organism evidence="1 2">
    <name type="scientific">Leptotrichia wadei (strain F0279)</name>
    <dbReference type="NCBI Taxonomy" id="888055"/>
    <lineage>
        <taxon>Bacteria</taxon>
        <taxon>Fusobacteriati</taxon>
        <taxon>Fusobacteriota</taxon>
        <taxon>Fusobacteriia</taxon>
        <taxon>Fusobacteriales</taxon>
        <taxon>Leptotrichiaceae</taxon>
        <taxon>Leptotrichia</taxon>
    </lineage>
</organism>
<dbReference type="HOGENOM" id="CLU_2601782_0_0_0"/>
<gene>
    <name evidence="1" type="ORF">HMPREF9015_01904</name>
</gene>
<name>U2PCT2_LEPWF</name>
<proteinExistence type="predicted"/>
<comment type="caution">
    <text evidence="1">The sequence shown here is derived from an EMBL/GenBank/DDBJ whole genome shotgun (WGS) entry which is preliminary data.</text>
</comment>
<reference evidence="1 2" key="1">
    <citation type="submission" date="2013-06" db="EMBL/GenBank/DDBJ databases">
        <authorList>
            <person name="Weinstock G."/>
            <person name="Sodergren E."/>
            <person name="Lobos E.A."/>
            <person name="Fulton L."/>
            <person name="Fulton R."/>
            <person name="Courtney L."/>
            <person name="Fronick C."/>
            <person name="O'Laughlin M."/>
            <person name="Godfrey J."/>
            <person name="Wilson R.M."/>
            <person name="Miner T."/>
            <person name="Farmer C."/>
            <person name="Delehaunty K."/>
            <person name="Cordes M."/>
            <person name="Minx P."/>
            <person name="Tomlinson C."/>
            <person name="Chen J."/>
            <person name="Wollam A."/>
            <person name="Pepin K.H."/>
            <person name="Bhonagiri V."/>
            <person name="Zhang X."/>
            <person name="Warren W."/>
            <person name="Mitreva M."/>
            <person name="Mardis E.R."/>
            <person name="Wilson R.K."/>
        </authorList>
    </citation>
    <scope>NUCLEOTIDE SEQUENCE [LARGE SCALE GENOMIC DNA]</scope>
    <source>
        <strain evidence="1 2">F0279</strain>
    </source>
</reference>
<dbReference type="EMBL" id="AWVM01000100">
    <property type="protein sequence ID" value="ERK48335.1"/>
    <property type="molecule type" value="Genomic_DNA"/>
</dbReference>
<accession>U2PCT2</accession>
<evidence type="ECO:0000313" key="1">
    <source>
        <dbReference type="EMBL" id="ERK48335.1"/>
    </source>
</evidence>